<evidence type="ECO:0000256" key="1">
    <source>
        <dbReference type="SAM" id="MobiDB-lite"/>
    </source>
</evidence>
<dbReference type="InterPro" id="IPR002711">
    <property type="entry name" value="HNH"/>
</dbReference>
<dbReference type="GO" id="GO:0003676">
    <property type="term" value="F:nucleic acid binding"/>
    <property type="evidence" value="ECO:0007669"/>
    <property type="project" value="InterPro"/>
</dbReference>
<sequence>MLLPRDEEGRKLDAEFALEKTNDGFALTVESRSGSDLGPNRSRNKEYAAGMRMHLLRMAEHDMTLLEIQVASAKALKLPESDRVVVPNGYSLPLQMSKVSDFERLRLAIGRKSAAFQNTSKSTGNNTKKMHLIVRSPSAAAMSQKALEELFTGRAELSNWTEQPTDDEEELRRRVLKARRLARMKRGSRSTTPDGQRNVKKISGASNRFVRDPNVIAWVLEEASGTCDACGQNAPFERDDGDPYLEVHHVRPLSEGGPDTIDNALACCPNCHRELHFGRQRHRFRLEVVHRINRLRDWPAR</sequence>
<evidence type="ECO:0000313" key="4">
    <source>
        <dbReference type="Proteomes" id="UP000436822"/>
    </source>
</evidence>
<feature type="domain" description="HNH nuclease" evidence="2">
    <location>
        <begin position="214"/>
        <end position="273"/>
    </location>
</feature>
<evidence type="ECO:0000259" key="2">
    <source>
        <dbReference type="SMART" id="SM00507"/>
    </source>
</evidence>
<dbReference type="CDD" id="cd00085">
    <property type="entry name" value="HNHc"/>
    <property type="match status" value="1"/>
</dbReference>
<dbReference type="GO" id="GO:0004519">
    <property type="term" value="F:endonuclease activity"/>
    <property type="evidence" value="ECO:0007669"/>
    <property type="project" value="InterPro"/>
</dbReference>
<dbReference type="EMBL" id="BLJE01000002">
    <property type="protein sequence ID" value="GFE65094.1"/>
    <property type="molecule type" value="Genomic_DNA"/>
</dbReference>
<protein>
    <submittedName>
        <fullName evidence="3">5-methylcytosine-specific restriction enzyme A</fullName>
    </submittedName>
</protein>
<proteinExistence type="predicted"/>
<evidence type="ECO:0000313" key="3">
    <source>
        <dbReference type="EMBL" id="GFE65094.1"/>
    </source>
</evidence>
<keyword evidence="4" id="KW-1185">Reference proteome</keyword>
<accession>A0A6N6JG36</accession>
<dbReference type="AlphaFoldDB" id="A0A6N6JG36"/>
<gene>
    <name evidence="3" type="primary">mcrA</name>
    <name evidence="3" type="ORF">KIN_21680</name>
</gene>
<feature type="region of interest" description="Disordered" evidence="1">
    <location>
        <begin position="182"/>
        <end position="205"/>
    </location>
</feature>
<dbReference type="GO" id="GO:0008270">
    <property type="term" value="F:zinc ion binding"/>
    <property type="evidence" value="ECO:0007669"/>
    <property type="project" value="InterPro"/>
</dbReference>
<dbReference type="Proteomes" id="UP000436822">
    <property type="component" value="Unassembled WGS sequence"/>
</dbReference>
<dbReference type="Gene3D" id="1.10.30.50">
    <property type="match status" value="1"/>
</dbReference>
<dbReference type="InterPro" id="IPR003615">
    <property type="entry name" value="HNH_nuc"/>
</dbReference>
<organism evidence="3 4">
    <name type="scientific">Litoreibacter roseus</name>
    <dbReference type="NCBI Taxonomy" id="2601869"/>
    <lineage>
        <taxon>Bacteria</taxon>
        <taxon>Pseudomonadati</taxon>
        <taxon>Pseudomonadota</taxon>
        <taxon>Alphaproteobacteria</taxon>
        <taxon>Rhodobacterales</taxon>
        <taxon>Roseobacteraceae</taxon>
        <taxon>Litoreibacter</taxon>
    </lineage>
</organism>
<dbReference type="SMART" id="SM00507">
    <property type="entry name" value="HNHc"/>
    <property type="match status" value="1"/>
</dbReference>
<reference evidence="3 4" key="1">
    <citation type="submission" date="2019-12" db="EMBL/GenBank/DDBJ databases">
        <title>Litoreibacter badius sp. nov., a novel bacteriochlorophyll a-containing bacterium in the genus Litoreibacter.</title>
        <authorList>
            <person name="Kanamuro M."/>
            <person name="Takabe Y."/>
            <person name="Mori K."/>
            <person name="Takaichi S."/>
            <person name="Hanada S."/>
        </authorList>
    </citation>
    <scope>NUCLEOTIDE SEQUENCE [LARGE SCALE GENOMIC DNA]</scope>
    <source>
        <strain evidence="3 4">K6</strain>
    </source>
</reference>
<dbReference type="Pfam" id="PF01844">
    <property type="entry name" value="HNH"/>
    <property type="match status" value="1"/>
</dbReference>
<name>A0A6N6JG36_9RHOB</name>
<comment type="caution">
    <text evidence="3">The sequence shown here is derived from an EMBL/GenBank/DDBJ whole genome shotgun (WGS) entry which is preliminary data.</text>
</comment>